<feature type="compositionally biased region" description="Gly residues" evidence="1">
    <location>
        <begin position="505"/>
        <end position="514"/>
    </location>
</feature>
<accession>A0A7S2SSU4</accession>
<name>A0A7S2SSU4_9STRA</name>
<dbReference type="AlphaFoldDB" id="A0A7S2SSU4"/>
<keyword evidence="2" id="KW-0732">Signal</keyword>
<gene>
    <name evidence="3" type="ORF">RMAR1173_LOCUS18204</name>
</gene>
<reference evidence="3" key="1">
    <citation type="submission" date="2021-01" db="EMBL/GenBank/DDBJ databases">
        <authorList>
            <person name="Corre E."/>
            <person name="Pelletier E."/>
            <person name="Niang G."/>
            <person name="Scheremetjew M."/>
            <person name="Finn R."/>
            <person name="Kale V."/>
            <person name="Holt S."/>
            <person name="Cochrane G."/>
            <person name="Meng A."/>
            <person name="Brown T."/>
            <person name="Cohen L."/>
        </authorList>
    </citation>
    <scope>NUCLEOTIDE SEQUENCE</scope>
    <source>
        <strain evidence="3">CCMP1243</strain>
    </source>
</reference>
<feature type="signal peptide" evidence="2">
    <location>
        <begin position="1"/>
        <end position="31"/>
    </location>
</feature>
<feature type="region of interest" description="Disordered" evidence="1">
    <location>
        <begin position="482"/>
        <end position="529"/>
    </location>
</feature>
<evidence type="ECO:0000256" key="1">
    <source>
        <dbReference type="SAM" id="MobiDB-lite"/>
    </source>
</evidence>
<protein>
    <submittedName>
        <fullName evidence="3">Uncharacterized protein</fullName>
    </submittedName>
</protein>
<dbReference type="EMBL" id="HBHJ01027507">
    <property type="protein sequence ID" value="CAD9707213.1"/>
    <property type="molecule type" value="Transcribed_RNA"/>
</dbReference>
<evidence type="ECO:0000313" key="3">
    <source>
        <dbReference type="EMBL" id="CAD9707213.1"/>
    </source>
</evidence>
<feature type="chain" id="PRO_5031086401" evidence="2">
    <location>
        <begin position="32"/>
        <end position="529"/>
    </location>
</feature>
<sequence length="529" mass="56162">MTGMCRVQGKAALARAALMTALVSSTLPVAAAPSAAAHLPWDELVSTWNQGKELPVSPTVQPSPFKNVLRPERSTQPALPLNASLPFDITEIRPSNVPENAVCRSVVRKSSDHLRGDGYGVTLLKFNDKSPGATDPPPALGVEEFLAEALLLKPPSSGFSDSYSCSSSSSSSRCLGSGFRGGAAVPRRGAALPFAVALSEPMEELPDSWAVADSRFFFSKEGTAELTVEETNIFTSSLAGAVQNIPHDVFIRDVQIAPIEGVKPVRSVYDVEFSLRVDLRTSGFLVSNDMEFNLAAFSSFLHRHLFYAFNSTNTKSFFMRVREAAAKKHLPVVLRFHALDTLQALSHMIVTSLPPEPSPTEKGSTAMALASNFLAPLSLEVKPHPAIERSLAVIASVTRGGADGASKAPGLVMTDDGRFEMLAGNLALPSALAPPGDHSDTFLYGQVSTSAFDKVDLNLSFPEPGTMTSTAKSTIMTVAVKRPAPGEEQTVDPRRRGNRASLARGDGGGSGDAVGGSFCPAPPPAQRWF</sequence>
<feature type="compositionally biased region" description="Pro residues" evidence="1">
    <location>
        <begin position="520"/>
        <end position="529"/>
    </location>
</feature>
<proteinExistence type="predicted"/>
<organism evidence="3">
    <name type="scientific">Rhizochromulina marina</name>
    <dbReference type="NCBI Taxonomy" id="1034831"/>
    <lineage>
        <taxon>Eukaryota</taxon>
        <taxon>Sar</taxon>
        <taxon>Stramenopiles</taxon>
        <taxon>Ochrophyta</taxon>
        <taxon>Dictyochophyceae</taxon>
        <taxon>Rhizochromulinales</taxon>
        <taxon>Rhizochromulina</taxon>
    </lineage>
</organism>
<evidence type="ECO:0000256" key="2">
    <source>
        <dbReference type="SAM" id="SignalP"/>
    </source>
</evidence>